<keyword evidence="2" id="KW-1185">Reference proteome</keyword>
<evidence type="ECO:0000313" key="2">
    <source>
        <dbReference type="Proteomes" id="UP000004477"/>
    </source>
</evidence>
<dbReference type="Proteomes" id="UP000004477">
    <property type="component" value="Unassembled WGS sequence"/>
</dbReference>
<proteinExistence type="predicted"/>
<gene>
    <name evidence="1" type="ORF">PREVCOP_05895</name>
</gene>
<protein>
    <submittedName>
        <fullName evidence="1">Uncharacterized protein</fullName>
    </submittedName>
</protein>
<comment type="caution">
    <text evidence="1">The sequence shown here is derived from an EMBL/GenBank/DDBJ whole genome shotgun (WGS) entry which is preliminary data.</text>
</comment>
<dbReference type="STRING" id="537011.PREVCOP_05895"/>
<dbReference type="EMBL" id="ACBX02000034">
    <property type="protein sequence ID" value="EFB34630.1"/>
    <property type="molecule type" value="Genomic_DNA"/>
</dbReference>
<dbReference type="HOGENOM" id="CLU_046408_0_0_10"/>
<dbReference type="OrthoDB" id="871734at2"/>
<dbReference type="GeneID" id="69850324"/>
<name>D1PF88_9BACT</name>
<evidence type="ECO:0000313" key="1">
    <source>
        <dbReference type="EMBL" id="EFB34630.1"/>
    </source>
</evidence>
<dbReference type="PaxDb" id="537011-PREVCOP_05895"/>
<reference evidence="1" key="1">
    <citation type="submission" date="2009-11" db="EMBL/GenBank/DDBJ databases">
        <authorList>
            <person name="Weinstock G."/>
            <person name="Sodergren E."/>
            <person name="Clifton S."/>
            <person name="Fulton L."/>
            <person name="Fulton B."/>
            <person name="Courtney L."/>
            <person name="Fronick C."/>
            <person name="Harrison M."/>
            <person name="Strong C."/>
            <person name="Farmer C."/>
            <person name="Delahaunty K."/>
            <person name="Markovic C."/>
            <person name="Hall O."/>
            <person name="Minx P."/>
            <person name="Tomlinson C."/>
            <person name="Mitreva M."/>
            <person name="Nelson J."/>
            <person name="Hou S."/>
            <person name="Wollam A."/>
            <person name="Pepin K.H."/>
            <person name="Johnson M."/>
            <person name="Bhonagiri V."/>
            <person name="Nash W.E."/>
            <person name="Warren W."/>
            <person name="Chinwalla A."/>
            <person name="Mardis E.R."/>
            <person name="Wilson R.K."/>
        </authorList>
    </citation>
    <scope>NUCLEOTIDE SEQUENCE [LARGE SCALE GENOMIC DNA]</scope>
    <source>
        <strain evidence="1">DSM 18205</strain>
    </source>
</reference>
<accession>D1PF88</accession>
<dbReference type="AlphaFoldDB" id="D1PF88"/>
<organism evidence="1 2">
    <name type="scientific">Segatella copri DSM 18205</name>
    <dbReference type="NCBI Taxonomy" id="537011"/>
    <lineage>
        <taxon>Bacteria</taxon>
        <taxon>Pseudomonadati</taxon>
        <taxon>Bacteroidota</taxon>
        <taxon>Bacteroidia</taxon>
        <taxon>Bacteroidales</taxon>
        <taxon>Prevotellaceae</taxon>
        <taxon>Segatella</taxon>
    </lineage>
</organism>
<sequence>MMEDFIIPINSAIKSFYSHLLANPRTILSSKFGDGKSYFLENFKNTDFVKEQFVFLTIYPVNYQVASNEDIFNLIKRDILFQLMLNNMISNAVVIPKDIALWFYLQNNKRSLVAELVHYMADIAVPSEQMAKIMLAIKGLRLFKDMKKKIEKFMKETNEDDLLIRFLDNVNRNTIFEEDIVTAIIKRVVNDFKHRTNKTVVLIIEDLDRMDPAHLFRILNIFSAHMDYVYKNLTKPNDTLVGNKFNLDNVVLVGDYSNVRKIFKHFYGEHTDFNGYIGKFLSSKPFTYSLREERLKYIYEKLALVTESPIELVKIVISEDKLENKTIRDIIHSFEIDKQIYKEAKVTAEGKTVVLCPVMLKLLAVMRRLQIPDEDMITIPAKVYSQSQNLYFEYIAPYMLLTENGKTSMEVTIYYRDEDGVPYGQRCRINEKSGKGERSSMFRCGGNDERTNFSAIVKRMLEFIVN</sequence>
<dbReference type="RefSeq" id="WP_006848577.1">
    <property type="nucleotide sequence ID" value="NZ_CP085933.1"/>
</dbReference>